<proteinExistence type="predicted"/>
<evidence type="ECO:0000313" key="1">
    <source>
        <dbReference type="EMBL" id="MCJ8746240.1"/>
    </source>
</evidence>
<sequence length="142" mass="16671">MGKVALSKTQVFLTNASLLYKDMCPEQARFLMQKQQMNGPALRDTVLCPFCFQWRRPGEYHVRLRPKCRPSVRVRKLLRREQAHKRLGSREIRLLQRFRRASTVLFHSASAAFRRDGFGLLNSKRQPDSASAEVLNRYYLML</sequence>
<name>A0ACC5ZF04_9TELE</name>
<organism evidence="1 2">
    <name type="scientific">Pangasius djambal</name>
    <dbReference type="NCBI Taxonomy" id="1691987"/>
    <lineage>
        <taxon>Eukaryota</taxon>
        <taxon>Metazoa</taxon>
        <taxon>Chordata</taxon>
        <taxon>Craniata</taxon>
        <taxon>Vertebrata</taxon>
        <taxon>Euteleostomi</taxon>
        <taxon>Actinopterygii</taxon>
        <taxon>Neopterygii</taxon>
        <taxon>Teleostei</taxon>
        <taxon>Ostariophysi</taxon>
        <taxon>Siluriformes</taxon>
        <taxon>Pangasiidae</taxon>
        <taxon>Pangasius</taxon>
    </lineage>
</organism>
<protein>
    <submittedName>
        <fullName evidence="1">Uncharacterized protein</fullName>
    </submittedName>
</protein>
<gene>
    <name evidence="1" type="ORF">PDJAM_G00139470</name>
</gene>
<evidence type="ECO:0000313" key="2">
    <source>
        <dbReference type="Proteomes" id="UP000830395"/>
    </source>
</evidence>
<keyword evidence="2" id="KW-1185">Reference proteome</keyword>
<dbReference type="Proteomes" id="UP000830395">
    <property type="component" value="Chromosome 23"/>
</dbReference>
<comment type="caution">
    <text evidence="1">The sequence shown here is derived from an EMBL/GenBank/DDBJ whole genome shotgun (WGS) entry which is preliminary data.</text>
</comment>
<accession>A0ACC5ZF04</accession>
<reference evidence="1" key="1">
    <citation type="submission" date="2020-02" db="EMBL/GenBank/DDBJ databases">
        <title>Genome sequencing of the panga catfish, Pangasius djambal.</title>
        <authorList>
            <person name="Wen M."/>
            <person name="Zahm M."/>
            <person name="Roques C."/>
            <person name="Cabau C."/>
            <person name="Klopp C."/>
            <person name="Donnadieu C."/>
            <person name="Jouanno E."/>
            <person name="Avarre J.-C."/>
            <person name="Campet M."/>
            <person name="Ha T."/>
            <person name="Dugue R."/>
            <person name="Lampietro C."/>
            <person name="Louis A."/>
            <person name="Herpin A."/>
            <person name="Echchiki A."/>
            <person name="Berthelot C."/>
            <person name="Parey E."/>
            <person name="Roest-Crollius H."/>
            <person name="Braasch I."/>
            <person name="Postlethwait J.H."/>
            <person name="Bobe J."/>
            <person name="Montfort J."/>
            <person name="Bouchez O."/>
            <person name="Begum T."/>
            <person name="Schartl M."/>
            <person name="Gustiano R."/>
            <person name="Guiguen Y."/>
        </authorList>
    </citation>
    <scope>NUCLEOTIDE SEQUENCE</scope>
    <source>
        <strain evidence="1">Pdj_M5554</strain>
    </source>
</reference>
<dbReference type="EMBL" id="CM040997">
    <property type="protein sequence ID" value="MCJ8746240.1"/>
    <property type="molecule type" value="Genomic_DNA"/>
</dbReference>